<keyword evidence="1" id="KW-0472">Membrane</keyword>
<dbReference type="Proteomes" id="UP000029050">
    <property type="component" value="Unassembled WGS sequence"/>
</dbReference>
<accession>A0A087CE98</accession>
<name>A0A087CE98_9BIFI</name>
<dbReference type="OrthoDB" id="9803832at2"/>
<feature type="transmembrane region" description="Helical" evidence="1">
    <location>
        <begin position="114"/>
        <end position="130"/>
    </location>
</feature>
<dbReference type="eggNOG" id="COG3759">
    <property type="taxonomic scope" value="Bacteria"/>
</dbReference>
<dbReference type="EMBL" id="JGZI01000010">
    <property type="protein sequence ID" value="KFI81598.1"/>
    <property type="molecule type" value="Genomic_DNA"/>
</dbReference>
<keyword evidence="1" id="KW-1133">Transmembrane helix</keyword>
<feature type="transmembrane region" description="Helical" evidence="1">
    <location>
        <begin position="82"/>
        <end position="102"/>
    </location>
</feature>
<dbReference type="AlphaFoldDB" id="A0A087CE98"/>
<feature type="transmembrane region" description="Helical" evidence="1">
    <location>
        <begin position="56"/>
        <end position="75"/>
    </location>
</feature>
<dbReference type="PANTHER" id="PTHR38446">
    <property type="entry name" value="BLL0914 PROTEIN"/>
    <property type="match status" value="1"/>
</dbReference>
<organism evidence="2 3">
    <name type="scientific">Bifidobacterium psychraerophilum</name>
    <dbReference type="NCBI Taxonomy" id="218140"/>
    <lineage>
        <taxon>Bacteria</taxon>
        <taxon>Bacillati</taxon>
        <taxon>Actinomycetota</taxon>
        <taxon>Actinomycetes</taxon>
        <taxon>Bifidobacteriales</taxon>
        <taxon>Bifidobacteriaceae</taxon>
        <taxon>Bifidobacterium</taxon>
    </lineage>
</organism>
<evidence type="ECO:0000313" key="2">
    <source>
        <dbReference type="EMBL" id="KFI81598.1"/>
    </source>
</evidence>
<comment type="caution">
    <text evidence="2">The sequence shown here is derived from an EMBL/GenBank/DDBJ whole genome shotgun (WGS) entry which is preliminary data.</text>
</comment>
<gene>
    <name evidence="2" type="ORF">BPSY_2010</name>
</gene>
<proteinExistence type="predicted"/>
<evidence type="ECO:0000256" key="1">
    <source>
        <dbReference type="SAM" id="Phobius"/>
    </source>
</evidence>
<sequence length="131" mass="13991">MLGLFGSLLVLLAGLLHGFIFVLESFLWTKESTMRTFSIPTREEAENTREMAFNQGFYNLFLGIMAVLGAIVYLFGSHTIGLTLMFAGAIAMSLAAAVLLLSSPGKRGAALKQMALPLPGVILLGLSLLLA</sequence>
<dbReference type="PANTHER" id="PTHR38446:SF1">
    <property type="entry name" value="BLL0914 PROTEIN"/>
    <property type="match status" value="1"/>
</dbReference>
<keyword evidence="3" id="KW-1185">Reference proteome</keyword>
<dbReference type="STRING" id="218140.BPSY_2010"/>
<evidence type="ECO:0000313" key="3">
    <source>
        <dbReference type="Proteomes" id="UP000029050"/>
    </source>
</evidence>
<dbReference type="RefSeq" id="WP_033497612.1">
    <property type="nucleotide sequence ID" value="NZ_JBDNRS010000004.1"/>
</dbReference>
<protein>
    <submittedName>
        <fullName evidence="2">D-tyrosyl-tRNA(Tyr) deacylase</fullName>
    </submittedName>
</protein>
<dbReference type="Pfam" id="PF06993">
    <property type="entry name" value="DUF1304"/>
    <property type="match status" value="1"/>
</dbReference>
<dbReference type="GeneID" id="98299114"/>
<reference evidence="2 3" key="1">
    <citation type="submission" date="2014-03" db="EMBL/GenBank/DDBJ databases">
        <title>Genomics of Bifidobacteria.</title>
        <authorList>
            <person name="Ventura M."/>
            <person name="Milani C."/>
            <person name="Lugli G.A."/>
        </authorList>
    </citation>
    <scope>NUCLEOTIDE SEQUENCE [LARGE SCALE GENOMIC DNA]</scope>
    <source>
        <strain evidence="2 3">LMG 21775</strain>
    </source>
</reference>
<keyword evidence="1" id="KW-0812">Transmembrane</keyword>
<dbReference type="InterPro" id="IPR009732">
    <property type="entry name" value="DUF1304"/>
</dbReference>